<sequence>MKTWTLLDQCLEDWEEVNEYFMDAESMWRLVQCWRAVGSDADVDTSLEELQLELKDIVAAHAADEDKPEGEKDTGSPHFVSDEKPPTGHVALVKSAMLPTGSFS</sequence>
<accession>N1PL09</accession>
<feature type="region of interest" description="Disordered" evidence="1">
    <location>
        <begin position="62"/>
        <end position="86"/>
    </location>
</feature>
<evidence type="ECO:0000313" key="3">
    <source>
        <dbReference type="Proteomes" id="UP000016933"/>
    </source>
</evidence>
<organism evidence="2 3">
    <name type="scientific">Dothistroma septosporum (strain NZE10 / CBS 128990)</name>
    <name type="common">Red band needle blight fungus</name>
    <name type="synonym">Mycosphaerella pini</name>
    <dbReference type="NCBI Taxonomy" id="675120"/>
    <lineage>
        <taxon>Eukaryota</taxon>
        <taxon>Fungi</taxon>
        <taxon>Dikarya</taxon>
        <taxon>Ascomycota</taxon>
        <taxon>Pezizomycotina</taxon>
        <taxon>Dothideomycetes</taxon>
        <taxon>Dothideomycetidae</taxon>
        <taxon>Mycosphaerellales</taxon>
        <taxon>Mycosphaerellaceae</taxon>
        <taxon>Dothistroma</taxon>
    </lineage>
</organism>
<evidence type="ECO:0000313" key="2">
    <source>
        <dbReference type="EMBL" id="EME44172.1"/>
    </source>
</evidence>
<proteinExistence type="predicted"/>
<name>N1PL09_DOTSN</name>
<dbReference type="Proteomes" id="UP000016933">
    <property type="component" value="Unassembled WGS sequence"/>
</dbReference>
<protein>
    <submittedName>
        <fullName evidence="2">Uncharacterized protein</fullName>
    </submittedName>
</protein>
<evidence type="ECO:0000256" key="1">
    <source>
        <dbReference type="SAM" id="MobiDB-lite"/>
    </source>
</evidence>
<gene>
    <name evidence="2" type="ORF">DOTSEDRAFT_24258</name>
</gene>
<keyword evidence="3" id="KW-1185">Reference proteome</keyword>
<dbReference type="AlphaFoldDB" id="N1PL09"/>
<reference evidence="2 3" key="2">
    <citation type="journal article" date="2012" name="PLoS Pathog.">
        <title>Diverse lifestyles and strategies of plant pathogenesis encoded in the genomes of eighteen Dothideomycetes fungi.</title>
        <authorList>
            <person name="Ohm R.A."/>
            <person name="Feau N."/>
            <person name="Henrissat B."/>
            <person name="Schoch C.L."/>
            <person name="Horwitz B.A."/>
            <person name="Barry K.W."/>
            <person name="Condon B.J."/>
            <person name="Copeland A.C."/>
            <person name="Dhillon B."/>
            <person name="Glaser F."/>
            <person name="Hesse C.N."/>
            <person name="Kosti I."/>
            <person name="LaButti K."/>
            <person name="Lindquist E.A."/>
            <person name="Lucas S."/>
            <person name="Salamov A.A."/>
            <person name="Bradshaw R.E."/>
            <person name="Ciuffetti L."/>
            <person name="Hamelin R.C."/>
            <person name="Kema G.H.J."/>
            <person name="Lawrence C."/>
            <person name="Scott J.A."/>
            <person name="Spatafora J.W."/>
            <person name="Turgeon B.G."/>
            <person name="de Wit P.J.G.M."/>
            <person name="Zhong S."/>
            <person name="Goodwin S.B."/>
            <person name="Grigoriev I.V."/>
        </authorList>
    </citation>
    <scope>NUCLEOTIDE SEQUENCE [LARGE SCALE GENOMIC DNA]</scope>
    <source>
        <strain evidence="3">NZE10 / CBS 128990</strain>
    </source>
</reference>
<dbReference type="EMBL" id="KB446539">
    <property type="protein sequence ID" value="EME44172.1"/>
    <property type="molecule type" value="Genomic_DNA"/>
</dbReference>
<reference evidence="3" key="1">
    <citation type="journal article" date="2012" name="PLoS Genet.">
        <title>The genomes of the fungal plant pathogens Cladosporium fulvum and Dothistroma septosporum reveal adaptation to different hosts and lifestyles but also signatures of common ancestry.</title>
        <authorList>
            <person name="de Wit P.J.G.M."/>
            <person name="van der Burgt A."/>
            <person name="Oekmen B."/>
            <person name="Stergiopoulos I."/>
            <person name="Abd-Elsalam K.A."/>
            <person name="Aerts A.L."/>
            <person name="Bahkali A.H."/>
            <person name="Beenen H.G."/>
            <person name="Chettri P."/>
            <person name="Cox M.P."/>
            <person name="Datema E."/>
            <person name="de Vries R.P."/>
            <person name="Dhillon B."/>
            <person name="Ganley A.R."/>
            <person name="Griffiths S.A."/>
            <person name="Guo Y."/>
            <person name="Hamelin R.C."/>
            <person name="Henrissat B."/>
            <person name="Kabir M.S."/>
            <person name="Jashni M.K."/>
            <person name="Kema G."/>
            <person name="Klaubauf S."/>
            <person name="Lapidus A."/>
            <person name="Levasseur A."/>
            <person name="Lindquist E."/>
            <person name="Mehrabi R."/>
            <person name="Ohm R.A."/>
            <person name="Owen T.J."/>
            <person name="Salamov A."/>
            <person name="Schwelm A."/>
            <person name="Schijlen E."/>
            <person name="Sun H."/>
            <person name="van den Burg H.A."/>
            <person name="van Ham R.C.H.J."/>
            <person name="Zhang S."/>
            <person name="Goodwin S.B."/>
            <person name="Grigoriev I.V."/>
            <person name="Collemare J."/>
            <person name="Bradshaw R.E."/>
        </authorList>
    </citation>
    <scope>NUCLEOTIDE SEQUENCE [LARGE SCALE GENOMIC DNA]</scope>
    <source>
        <strain evidence="3">NZE10 / CBS 128990</strain>
    </source>
</reference>
<dbReference type="HOGENOM" id="CLU_2250072_0_0_1"/>